<reference evidence="2" key="1">
    <citation type="journal article" date="2014" name="Int. J. Syst. Evol. Microbiol.">
        <title>Complete genome sequence of Corynebacterium casei LMG S-19264T (=DSM 44701T), isolated from a smear-ripened cheese.</title>
        <authorList>
            <consortium name="US DOE Joint Genome Institute (JGI-PGF)"/>
            <person name="Walter F."/>
            <person name="Albersmeier A."/>
            <person name="Kalinowski J."/>
            <person name="Ruckert C."/>
        </authorList>
    </citation>
    <scope>NUCLEOTIDE SEQUENCE</scope>
    <source>
        <strain evidence="2">CGMCC 1.12924</strain>
    </source>
</reference>
<feature type="signal peptide" evidence="1">
    <location>
        <begin position="1"/>
        <end position="20"/>
    </location>
</feature>
<evidence type="ECO:0000313" key="2">
    <source>
        <dbReference type="EMBL" id="GGD92773.1"/>
    </source>
</evidence>
<organism evidence="2 3">
    <name type="scientific">Planktosalinus lacus</name>
    <dbReference type="NCBI Taxonomy" id="1526573"/>
    <lineage>
        <taxon>Bacteria</taxon>
        <taxon>Pseudomonadati</taxon>
        <taxon>Bacteroidota</taxon>
        <taxon>Flavobacteriia</taxon>
        <taxon>Flavobacteriales</taxon>
        <taxon>Flavobacteriaceae</taxon>
        <taxon>Planktosalinus</taxon>
    </lineage>
</organism>
<reference evidence="2" key="2">
    <citation type="submission" date="2020-09" db="EMBL/GenBank/DDBJ databases">
        <authorList>
            <person name="Sun Q."/>
            <person name="Zhou Y."/>
        </authorList>
    </citation>
    <scope>NUCLEOTIDE SEQUENCE</scope>
    <source>
        <strain evidence="2">CGMCC 1.12924</strain>
    </source>
</reference>
<keyword evidence="1" id="KW-0732">Signal</keyword>
<name>A0A8J2VAR3_9FLAO</name>
<evidence type="ECO:0000256" key="1">
    <source>
        <dbReference type="SAM" id="SignalP"/>
    </source>
</evidence>
<dbReference type="Proteomes" id="UP000652231">
    <property type="component" value="Unassembled WGS sequence"/>
</dbReference>
<accession>A0A8J2VAR3</accession>
<protein>
    <submittedName>
        <fullName evidence="2">Uncharacterized protein</fullName>
    </submittedName>
</protein>
<dbReference type="AlphaFoldDB" id="A0A8J2VAR3"/>
<feature type="chain" id="PRO_5035301401" evidence="1">
    <location>
        <begin position="21"/>
        <end position="231"/>
    </location>
</feature>
<dbReference type="Pfam" id="PF19515">
    <property type="entry name" value="DUF6048"/>
    <property type="match status" value="1"/>
</dbReference>
<evidence type="ECO:0000313" key="3">
    <source>
        <dbReference type="Proteomes" id="UP000652231"/>
    </source>
</evidence>
<sequence length="231" mass="26632">MKHICIFIINLLFVCQFLNAQTTSEPLDSLSEKETFGLRVGLDVFKPARTLFDDNFSGFEIMADYRIYKDYYIALEIGMDEKTTFDDRITSKGDGTYFKLGFDYNAHKNWYGLNNMIFGGLRYGYSSFSQELLLYEIATEAPYFPPDFRTEPLQFDGLTVHWIELIVGVKAEVLKNLFLSINLQLKNRVSEKTPENFENLYIPGFGRTYENSKFGAGFGYGISYLIPISKK</sequence>
<dbReference type="InterPro" id="IPR046111">
    <property type="entry name" value="DUF6048"/>
</dbReference>
<gene>
    <name evidence="2" type="ORF">GCM10011312_15710</name>
</gene>
<dbReference type="EMBL" id="BMGK01000006">
    <property type="protein sequence ID" value="GGD92773.1"/>
    <property type="molecule type" value="Genomic_DNA"/>
</dbReference>
<proteinExistence type="predicted"/>
<keyword evidence="3" id="KW-1185">Reference proteome</keyword>
<comment type="caution">
    <text evidence="2">The sequence shown here is derived from an EMBL/GenBank/DDBJ whole genome shotgun (WGS) entry which is preliminary data.</text>
</comment>
<dbReference type="RefSeq" id="WP_188441294.1">
    <property type="nucleotide sequence ID" value="NZ_BMGK01000006.1"/>
</dbReference>